<organism evidence="6">
    <name type="scientific">Haptolina brevifila</name>
    <dbReference type="NCBI Taxonomy" id="156173"/>
    <lineage>
        <taxon>Eukaryota</taxon>
        <taxon>Haptista</taxon>
        <taxon>Haptophyta</taxon>
        <taxon>Prymnesiophyceae</taxon>
        <taxon>Prymnesiales</taxon>
        <taxon>Prymnesiaceae</taxon>
        <taxon>Haptolina</taxon>
    </lineage>
</organism>
<dbReference type="PROSITE" id="PS00639">
    <property type="entry name" value="THIOL_PROTEASE_HIS"/>
    <property type="match status" value="1"/>
</dbReference>
<evidence type="ECO:0000256" key="3">
    <source>
        <dbReference type="SAM" id="Phobius"/>
    </source>
</evidence>
<dbReference type="GO" id="GO:0006508">
    <property type="term" value="P:proteolysis"/>
    <property type="evidence" value="ECO:0007669"/>
    <property type="project" value="InterPro"/>
</dbReference>
<keyword evidence="3" id="KW-0472">Membrane</keyword>
<dbReference type="SMART" id="SM00457">
    <property type="entry name" value="MACPF"/>
    <property type="match status" value="1"/>
</dbReference>
<dbReference type="InterPro" id="IPR013128">
    <property type="entry name" value="Peptidase_C1A"/>
</dbReference>
<dbReference type="InterPro" id="IPR000169">
    <property type="entry name" value="Pept_cys_AS"/>
</dbReference>
<evidence type="ECO:0000256" key="2">
    <source>
        <dbReference type="SAM" id="MobiDB-lite"/>
    </source>
</evidence>
<gene>
    <name evidence="6" type="ORF">CBRE1094_LOCUS34254</name>
</gene>
<feature type="region of interest" description="Disordered" evidence="2">
    <location>
        <begin position="993"/>
        <end position="1013"/>
    </location>
</feature>
<dbReference type="PROSITE" id="PS00139">
    <property type="entry name" value="THIOL_PROTEASE_CYS"/>
    <property type="match status" value="1"/>
</dbReference>
<feature type="transmembrane region" description="Helical" evidence="3">
    <location>
        <begin position="948"/>
        <end position="972"/>
    </location>
</feature>
<dbReference type="Gene3D" id="3.90.70.10">
    <property type="entry name" value="Cysteine proteinases"/>
    <property type="match status" value="1"/>
</dbReference>
<sequence length="1013" mass="108453">MPGVTSACSDLSSSCRSWANEGYCTESFVDYMEEHCKASCGLCSSPPPPPLAQPPMDIALGFLGAGCNALHAGGCLPINLPGSTETSFYPDLHISFDSSGVILDMSQSSLSSSSANSWDTTQQVASDSANNFDLSGSGVFRGVQFSGSTQYRTLSSNMRKNGVHYRYGYAHRTVKAFGAALSTSATPTMSTAFQASVDTLPTGPTHESIATMLDMASQLYTWLQFFNTYGTHYVSEVQLGGMLKTYATTTAGTVSSSACSSSDFNIQLKASMAKKFRGSTDYSSTSQACQDALSDSSSSSVLSLAYPPWRSDDSIDTWQQRALQSPQPIQTKLNPYSDILPASVLQAYSTSLQMYYNVCPASVNGICNGFGSCAIPATFDEVRDLICANYDCSAGNTSYLAMDMLLTGRGLTCNCDSGSLPDADGLCYPACPSNVHGEVCNGQGTCTKGFCSCTIDENGFGYMGDGCDTACGEHTFSGWISGSGGPFIGAASGGNSLDVCCNDATLWCQSTLSQYPSGLVTSASSQNNAVPEGWSTYTNAGSSKCYNWMFNCHAFTQITCRVGTGSCAASSSFTNATFDDSSSCMTTIVQPSDSPPTTLPEEFTSPLDIYPVLDQGSCGDCYAFAAAQVFRMRYGADGPAGSSFSPVQLVACGEGLLGCNGGSAWSMMDWMVNNGVGTCTGTCSTGCLPYDVSSFWKNAPILDECPSQCDDGSSITRFVPVSAQCLPQSYKPHRVHQIMQEILDNGPVSASIELYDDFDSFWSVNKTAVMTRPGCIFQGSHSVVITGWGTSISGVPYWKVKNSWGSSWGNNGYFFVKRGVNLLRIESSSICFTSDNKNIRWEDSNETESVAARVVKTGKWLTIDLPVDHHVFNHIDEANTATHENITITVILSSVQPVSGYQYDFIWSSTDATNGVSTAFRTVAHIHPNRSLGWVQTTQIVNGAVSHYWIGLWVAVGLLILSCFALFSYIAYLAKKRKLTKLFEEEFKPSQLQESGQPNIAIGDQELPPVTKA</sequence>
<dbReference type="SMART" id="SM00645">
    <property type="entry name" value="Pept_C1"/>
    <property type="match status" value="1"/>
</dbReference>
<dbReference type="InterPro" id="IPR003582">
    <property type="entry name" value="ShKT_dom"/>
</dbReference>
<dbReference type="InterPro" id="IPR000668">
    <property type="entry name" value="Peptidase_C1A_C"/>
</dbReference>
<dbReference type="InterPro" id="IPR025660">
    <property type="entry name" value="Pept_his_AS"/>
</dbReference>
<dbReference type="PROSITE" id="PS51670">
    <property type="entry name" value="SHKT"/>
    <property type="match status" value="1"/>
</dbReference>
<dbReference type="Pfam" id="PF00112">
    <property type="entry name" value="Peptidase_C1"/>
    <property type="match status" value="1"/>
</dbReference>
<keyword evidence="3" id="KW-1133">Transmembrane helix</keyword>
<evidence type="ECO:0000256" key="1">
    <source>
        <dbReference type="ARBA" id="ARBA00008455"/>
    </source>
</evidence>
<feature type="domain" description="ShKT" evidence="5">
    <location>
        <begin position="8"/>
        <end position="43"/>
    </location>
</feature>
<proteinExistence type="inferred from homology"/>
<name>A0A7S2IK26_9EUKA</name>
<evidence type="ECO:0008006" key="7">
    <source>
        <dbReference type="Google" id="ProtNLM"/>
    </source>
</evidence>
<dbReference type="AlphaFoldDB" id="A0A7S2IK26"/>
<reference evidence="6" key="1">
    <citation type="submission" date="2021-01" db="EMBL/GenBank/DDBJ databases">
        <authorList>
            <person name="Corre E."/>
            <person name="Pelletier E."/>
            <person name="Niang G."/>
            <person name="Scheremetjew M."/>
            <person name="Finn R."/>
            <person name="Kale V."/>
            <person name="Holt S."/>
            <person name="Cochrane G."/>
            <person name="Meng A."/>
            <person name="Brown T."/>
            <person name="Cohen L."/>
        </authorList>
    </citation>
    <scope>NUCLEOTIDE SEQUENCE</scope>
    <source>
        <strain evidence="6">UTEX LB 985</strain>
    </source>
</reference>
<evidence type="ECO:0000259" key="5">
    <source>
        <dbReference type="PROSITE" id="PS51670"/>
    </source>
</evidence>
<dbReference type="EMBL" id="HBGU01062849">
    <property type="protein sequence ID" value="CAD9520294.1"/>
    <property type="molecule type" value="Transcribed_RNA"/>
</dbReference>
<evidence type="ECO:0000259" key="4">
    <source>
        <dbReference type="PROSITE" id="PS51412"/>
    </source>
</evidence>
<dbReference type="Gene3D" id="1.10.10.1940">
    <property type="match status" value="1"/>
</dbReference>
<accession>A0A7S2IK26</accession>
<comment type="similarity">
    <text evidence="1">Belongs to the peptidase C1 family.</text>
</comment>
<dbReference type="Pfam" id="PF01823">
    <property type="entry name" value="MACPF"/>
    <property type="match status" value="1"/>
</dbReference>
<evidence type="ECO:0000313" key="6">
    <source>
        <dbReference type="EMBL" id="CAD9520294.1"/>
    </source>
</evidence>
<feature type="domain" description="MACPF" evidence="4">
    <location>
        <begin position="20"/>
        <end position="370"/>
    </location>
</feature>
<dbReference type="InterPro" id="IPR038765">
    <property type="entry name" value="Papain-like_cys_pep_sf"/>
</dbReference>
<keyword evidence="3" id="KW-0812">Transmembrane</keyword>
<dbReference type="GO" id="GO:0008234">
    <property type="term" value="F:cysteine-type peptidase activity"/>
    <property type="evidence" value="ECO:0007669"/>
    <property type="project" value="InterPro"/>
</dbReference>
<dbReference type="PROSITE" id="PS51412">
    <property type="entry name" value="MACPF_2"/>
    <property type="match status" value="1"/>
</dbReference>
<dbReference type="Pfam" id="PF01549">
    <property type="entry name" value="ShK"/>
    <property type="match status" value="1"/>
</dbReference>
<dbReference type="SUPFAM" id="SSF54001">
    <property type="entry name" value="Cysteine proteinases"/>
    <property type="match status" value="1"/>
</dbReference>
<dbReference type="SMART" id="SM00254">
    <property type="entry name" value="ShKT"/>
    <property type="match status" value="1"/>
</dbReference>
<protein>
    <recommendedName>
        <fullName evidence="7">MACPF domain-containing protein</fullName>
    </recommendedName>
</protein>
<dbReference type="InterPro" id="IPR020864">
    <property type="entry name" value="MACPF"/>
</dbReference>
<dbReference type="PANTHER" id="PTHR12411">
    <property type="entry name" value="CYSTEINE PROTEASE FAMILY C1-RELATED"/>
    <property type="match status" value="1"/>
</dbReference>